<dbReference type="PANTHER" id="PTHR43433:SF1">
    <property type="entry name" value="BLL5160 PROTEIN"/>
    <property type="match status" value="1"/>
</dbReference>
<dbReference type="InterPro" id="IPR000073">
    <property type="entry name" value="AB_hydrolase_1"/>
</dbReference>
<dbReference type="RefSeq" id="WP_013229024.1">
    <property type="nucleotide sequence ID" value="NC_014318.1"/>
</dbReference>
<dbReference type="AlphaFoldDB" id="A0A0H3DH66"/>
<dbReference type="KEGG" id="amd:AMED_7263"/>
<name>A0A0H3DH66_AMYMU</name>
<dbReference type="HOGENOM" id="CLU_020336_50_3_11"/>
<proteinExistence type="predicted"/>
<dbReference type="PATRIC" id="fig|749927.5.peg.7551"/>
<dbReference type="PANTHER" id="PTHR43433">
    <property type="entry name" value="HYDROLASE, ALPHA/BETA FOLD FAMILY PROTEIN"/>
    <property type="match status" value="1"/>
</dbReference>
<dbReference type="Pfam" id="PF00561">
    <property type="entry name" value="Abhydrolase_1"/>
    <property type="match status" value="1"/>
</dbReference>
<feature type="domain" description="AB hydrolase-1" evidence="1">
    <location>
        <begin position="15"/>
        <end position="237"/>
    </location>
</feature>
<protein>
    <submittedName>
        <fullName evidence="2">3-oxoadipate enol-lactonase</fullName>
    </submittedName>
</protein>
<dbReference type="PRINTS" id="PR00111">
    <property type="entry name" value="ABHYDROLASE"/>
</dbReference>
<dbReference type="Gene3D" id="3.40.50.1820">
    <property type="entry name" value="alpha/beta hydrolase"/>
    <property type="match status" value="1"/>
</dbReference>
<dbReference type="Proteomes" id="UP000000328">
    <property type="component" value="Chromosome"/>
</dbReference>
<dbReference type="OrthoDB" id="3396704at2"/>
<dbReference type="EMBL" id="CP002000">
    <property type="protein sequence ID" value="ADJ48979.1"/>
    <property type="molecule type" value="Genomic_DNA"/>
</dbReference>
<evidence type="ECO:0000259" key="1">
    <source>
        <dbReference type="Pfam" id="PF00561"/>
    </source>
</evidence>
<dbReference type="GeneID" id="92874903"/>
<evidence type="ECO:0000313" key="3">
    <source>
        <dbReference type="Proteomes" id="UP000000328"/>
    </source>
</evidence>
<dbReference type="eggNOG" id="COG0596">
    <property type="taxonomic scope" value="Bacteria"/>
</dbReference>
<dbReference type="SUPFAM" id="SSF53474">
    <property type="entry name" value="alpha/beta-Hydrolases"/>
    <property type="match status" value="1"/>
</dbReference>
<dbReference type="InterPro" id="IPR050471">
    <property type="entry name" value="AB_hydrolase"/>
</dbReference>
<gene>
    <name evidence="2" type="primary">pcaD</name>
    <name evidence="2" type="ordered locus">AMED_7263</name>
</gene>
<organism evidence="2 3">
    <name type="scientific">Amycolatopsis mediterranei (strain U-32)</name>
    <dbReference type="NCBI Taxonomy" id="749927"/>
    <lineage>
        <taxon>Bacteria</taxon>
        <taxon>Bacillati</taxon>
        <taxon>Actinomycetota</taxon>
        <taxon>Actinomycetes</taxon>
        <taxon>Pseudonocardiales</taxon>
        <taxon>Pseudonocardiaceae</taxon>
        <taxon>Amycolatopsis</taxon>
    </lineage>
</organism>
<dbReference type="GO" id="GO:0003824">
    <property type="term" value="F:catalytic activity"/>
    <property type="evidence" value="ECO:0007669"/>
    <property type="project" value="UniProtKB-ARBA"/>
</dbReference>
<accession>A0A0H3DH66</accession>
<evidence type="ECO:0000313" key="2">
    <source>
        <dbReference type="EMBL" id="ADJ48979.1"/>
    </source>
</evidence>
<reference evidence="2 3" key="1">
    <citation type="journal article" date="2010" name="Cell Res.">
        <title>Complete genome sequence of the rifamycin SV-producing Amycolatopsis mediterranei U32 revealed its genetic characteristics in phylogeny and metabolism.</title>
        <authorList>
            <person name="Zhao W."/>
            <person name="Zhong Y."/>
            <person name="Yuan H."/>
            <person name="Wang J."/>
            <person name="Zheng H."/>
            <person name="Wang Y."/>
            <person name="Cen X."/>
            <person name="Xu F."/>
            <person name="Bai J."/>
            <person name="Han X."/>
            <person name="Lu G."/>
            <person name="Zhu Y."/>
            <person name="Shao Z."/>
            <person name="Yan H."/>
            <person name="Li C."/>
            <person name="Peng N."/>
            <person name="Zhang Z."/>
            <person name="Zhang Y."/>
            <person name="Lin W."/>
            <person name="Fan Y."/>
            <person name="Qin Z."/>
            <person name="Hu Y."/>
            <person name="Zhu B."/>
            <person name="Wang S."/>
            <person name="Ding X."/>
            <person name="Zhao G.P."/>
        </authorList>
    </citation>
    <scope>NUCLEOTIDE SEQUENCE [LARGE SCALE GENOMIC DNA]</scope>
    <source>
        <strain evidence="3">U-32</strain>
    </source>
</reference>
<dbReference type="InterPro" id="IPR029058">
    <property type="entry name" value="AB_hydrolase_fold"/>
</dbReference>
<sequence length="269" mass="28766">MTDLHWIATGRADGPVVLLSNPLGATSDVWADLAGVLEPRFRVIRYDSRGHGLSPLGKSPIDIGSLVDDAADVLDSASAEHAHVVGLSLGGMVGMSLAARMPTRVRSLTAMCTAAFFPDKEIWGERARAARDGRMADLADSSLERWFTSAWTHRHPAAVQAARRMFLSTSVEGYARTAEAVGALDLRDALPLVVCPALVVAGRFDPSTPSPLLQEIADGIDQSRYRELEGAHWLPVEAAAAVSETVLPFLAEVDQSVNRGAEDAKCKTL</sequence>